<dbReference type="PROSITE" id="PS51257">
    <property type="entry name" value="PROKAR_LIPOPROTEIN"/>
    <property type="match status" value="1"/>
</dbReference>
<gene>
    <name evidence="2" type="ORF">EG240_15205</name>
</gene>
<dbReference type="RefSeq" id="WP_125020204.1">
    <property type="nucleotide sequence ID" value="NZ_RQVQ01000056.1"/>
</dbReference>
<dbReference type="Pfam" id="PF19765">
    <property type="entry name" value="DUF6252"/>
    <property type="match status" value="1"/>
</dbReference>
<comment type="caution">
    <text evidence="2">The sequence shown here is derived from an EMBL/GenBank/DDBJ whole genome shotgun (WGS) entry which is preliminary data.</text>
</comment>
<evidence type="ECO:0000313" key="3">
    <source>
        <dbReference type="Proteomes" id="UP000275719"/>
    </source>
</evidence>
<dbReference type="Proteomes" id="UP000275719">
    <property type="component" value="Unassembled WGS sequence"/>
</dbReference>
<keyword evidence="1" id="KW-0732">Signal</keyword>
<dbReference type="OrthoDB" id="1448607at2"/>
<feature type="signal peptide" evidence="1">
    <location>
        <begin position="1"/>
        <end position="21"/>
    </location>
</feature>
<proteinExistence type="predicted"/>
<evidence type="ECO:0000256" key="1">
    <source>
        <dbReference type="SAM" id="SignalP"/>
    </source>
</evidence>
<protein>
    <submittedName>
        <fullName evidence="2">Uncharacterized protein</fullName>
    </submittedName>
</protein>
<reference evidence="2 3" key="1">
    <citation type="submission" date="2018-11" db="EMBL/GenBank/DDBJ databases">
        <title>Flavobacterium sp. nov., YIM 102701-2 draft genome.</title>
        <authorList>
            <person name="Li G."/>
            <person name="Jiang Y."/>
        </authorList>
    </citation>
    <scope>NUCLEOTIDE SEQUENCE [LARGE SCALE GENOMIC DNA]</scope>
    <source>
        <strain evidence="2 3">YIM 102701-2</strain>
    </source>
</reference>
<dbReference type="AlphaFoldDB" id="A0A3P3VXE9"/>
<dbReference type="InterPro" id="IPR046219">
    <property type="entry name" value="DUF6252"/>
</dbReference>
<name>A0A3P3VXE9_9FLAO</name>
<accession>A0A3P3VXE9</accession>
<evidence type="ECO:0000313" key="2">
    <source>
        <dbReference type="EMBL" id="RRJ87370.1"/>
    </source>
</evidence>
<dbReference type="EMBL" id="RQVQ01000056">
    <property type="protein sequence ID" value="RRJ87370.1"/>
    <property type="molecule type" value="Genomic_DNA"/>
</dbReference>
<feature type="chain" id="PRO_5017989644" evidence="1">
    <location>
        <begin position="22"/>
        <end position="170"/>
    </location>
</feature>
<sequence>MKKCILIVALALGLGLGFTGCEDDVKFNDPSFQAQRNYKLWRANNSVAEVKDGTLRVFGTDGVESLVMTIPSYSFGKSYDFGNNETNIATYRIVDENVTYVYKTGYNLGGGHLTLDPVEKQVPGFISGTFLVKASRVEAGVVVDVKLDEGVFFRIPLREVTEQAPAEIVE</sequence>
<keyword evidence="3" id="KW-1185">Reference proteome</keyword>
<organism evidence="2 3">
    <name type="scientific">Paenimyroides tangerinum</name>
    <dbReference type="NCBI Taxonomy" id="2488728"/>
    <lineage>
        <taxon>Bacteria</taxon>
        <taxon>Pseudomonadati</taxon>
        <taxon>Bacteroidota</taxon>
        <taxon>Flavobacteriia</taxon>
        <taxon>Flavobacteriales</taxon>
        <taxon>Flavobacteriaceae</taxon>
        <taxon>Paenimyroides</taxon>
    </lineage>
</organism>